<protein>
    <submittedName>
        <fullName evidence="1">Uncharacterized protein</fullName>
    </submittedName>
</protein>
<dbReference type="EMBL" id="CAWYQH010000023">
    <property type="protein sequence ID" value="CAK8675478.1"/>
    <property type="molecule type" value="Genomic_DNA"/>
</dbReference>
<name>A0ABP0F9J1_CLALP</name>
<organism evidence="1 2">
    <name type="scientific">Clavelina lepadiformis</name>
    <name type="common">Light-bulb sea squirt</name>
    <name type="synonym">Ascidia lepadiformis</name>
    <dbReference type="NCBI Taxonomy" id="159417"/>
    <lineage>
        <taxon>Eukaryota</taxon>
        <taxon>Metazoa</taxon>
        <taxon>Chordata</taxon>
        <taxon>Tunicata</taxon>
        <taxon>Ascidiacea</taxon>
        <taxon>Aplousobranchia</taxon>
        <taxon>Clavelinidae</taxon>
        <taxon>Clavelina</taxon>
    </lineage>
</organism>
<evidence type="ECO:0000313" key="1">
    <source>
        <dbReference type="EMBL" id="CAK8675478.1"/>
    </source>
</evidence>
<evidence type="ECO:0000313" key="2">
    <source>
        <dbReference type="Proteomes" id="UP001642483"/>
    </source>
</evidence>
<accession>A0ABP0F9J1</accession>
<gene>
    <name evidence="1" type="ORF">CVLEPA_LOCUS5057</name>
</gene>
<comment type="caution">
    <text evidence="1">The sequence shown here is derived from an EMBL/GenBank/DDBJ whole genome shotgun (WGS) entry which is preliminary data.</text>
</comment>
<reference evidence="1 2" key="1">
    <citation type="submission" date="2024-02" db="EMBL/GenBank/DDBJ databases">
        <authorList>
            <person name="Daric V."/>
            <person name="Darras S."/>
        </authorList>
    </citation>
    <scope>NUCLEOTIDE SEQUENCE [LARGE SCALE GENOMIC DNA]</scope>
</reference>
<dbReference type="Proteomes" id="UP001642483">
    <property type="component" value="Unassembled WGS sequence"/>
</dbReference>
<keyword evidence="2" id="KW-1185">Reference proteome</keyword>
<proteinExistence type="predicted"/>
<sequence length="158" mass="17616">MVSGITSWSKKKIAEVDIGEFHCIYLIYLYPQRTPMTSVINGVADSTVVSNASVIDEKESQGSKYDERQRLEKKTFLAQRLLNQVLRSYSLLNGPGTQDQIAWMLDGKMCIYNANDAISQAILDNGPYWVFICSISYKAGTSTGTELARNSICCTCSY</sequence>